<dbReference type="GO" id="GO:0000049">
    <property type="term" value="F:tRNA binding"/>
    <property type="evidence" value="ECO:0007669"/>
    <property type="project" value="TreeGrafter"/>
</dbReference>
<evidence type="ECO:0000256" key="5">
    <source>
        <dbReference type="PROSITE-ProRule" id="PRU01024"/>
    </source>
</evidence>
<dbReference type="GO" id="GO:0008033">
    <property type="term" value="P:tRNA processing"/>
    <property type="evidence" value="ECO:0007669"/>
    <property type="project" value="UniProtKB-KW"/>
</dbReference>
<feature type="binding site" evidence="5">
    <location>
        <position position="222"/>
    </location>
    <ligand>
        <name>S-adenosyl-L-methionine</name>
        <dbReference type="ChEBI" id="CHEBI:59789"/>
    </ligand>
</feature>
<dbReference type="PROSITE" id="PS01231">
    <property type="entry name" value="TRMA_2"/>
    <property type="match status" value="1"/>
</dbReference>
<dbReference type="InterPro" id="IPR011869">
    <property type="entry name" value="TrmA_MeTrfase"/>
</dbReference>
<keyword evidence="1 5" id="KW-0489">Methyltransferase</keyword>
<dbReference type="InterPro" id="IPR010280">
    <property type="entry name" value="U5_MeTrfase_fam"/>
</dbReference>
<dbReference type="Gene3D" id="2.40.50.1070">
    <property type="match status" value="1"/>
</dbReference>
<dbReference type="InterPro" id="IPR029063">
    <property type="entry name" value="SAM-dependent_MTases_sf"/>
</dbReference>
<evidence type="ECO:0000256" key="3">
    <source>
        <dbReference type="ARBA" id="ARBA00022691"/>
    </source>
</evidence>
<dbReference type="RefSeq" id="WP_013022570.1">
    <property type="nucleotide sequence ID" value="NC_013949.1"/>
</dbReference>
<dbReference type="GO" id="GO:0009451">
    <property type="term" value="P:RNA modification"/>
    <property type="evidence" value="ECO:0007669"/>
    <property type="project" value="UniProtKB-ARBA"/>
</dbReference>
<dbReference type="GO" id="GO:0005829">
    <property type="term" value="C:cytosol"/>
    <property type="evidence" value="ECO:0007669"/>
    <property type="project" value="TreeGrafter"/>
</dbReference>
<feature type="binding site" evidence="5">
    <location>
        <position position="272"/>
    </location>
    <ligand>
        <name>S-adenosyl-L-methionine</name>
        <dbReference type="ChEBI" id="CHEBI:59789"/>
    </ligand>
</feature>
<keyword evidence="4" id="KW-0819">tRNA processing</keyword>
<keyword evidence="2 5" id="KW-0808">Transferase</keyword>
<evidence type="ECO:0000256" key="1">
    <source>
        <dbReference type="ARBA" id="ARBA00022603"/>
    </source>
</evidence>
<evidence type="ECO:0000256" key="2">
    <source>
        <dbReference type="ARBA" id="ARBA00022679"/>
    </source>
</evidence>
<name>D3UG54_HELM1</name>
<evidence type="ECO:0000313" key="7">
    <source>
        <dbReference type="EMBL" id="CBG39475.1"/>
    </source>
</evidence>
<dbReference type="Gene3D" id="3.40.50.150">
    <property type="entry name" value="Vaccinia Virus protein VP39"/>
    <property type="match status" value="1"/>
</dbReference>
<dbReference type="eggNOG" id="COG2265">
    <property type="taxonomic scope" value="Bacteria"/>
</dbReference>
<dbReference type="SUPFAM" id="SSF53335">
    <property type="entry name" value="S-adenosyl-L-methionine-dependent methyltransferases"/>
    <property type="match status" value="1"/>
</dbReference>
<dbReference type="PANTHER" id="PTHR47790:SF2">
    <property type="entry name" value="TRNA_TMRNA (URACIL-C(5))-METHYLTRANSFERASE"/>
    <property type="match status" value="1"/>
</dbReference>
<dbReference type="PROSITE" id="PS51687">
    <property type="entry name" value="SAM_MT_RNA_M5U"/>
    <property type="match status" value="1"/>
</dbReference>
<feature type="binding site" evidence="5">
    <location>
        <position position="251"/>
    </location>
    <ligand>
        <name>S-adenosyl-L-methionine</name>
        <dbReference type="ChEBI" id="CHEBI:59789"/>
    </ligand>
</feature>
<dbReference type="Proteomes" id="UP000001522">
    <property type="component" value="Chromosome"/>
</dbReference>
<feature type="active site" description="Nucleophile" evidence="5">
    <location>
        <position position="358"/>
    </location>
</feature>
<evidence type="ECO:0000256" key="4">
    <source>
        <dbReference type="ARBA" id="ARBA00022694"/>
    </source>
</evidence>
<dbReference type="GO" id="GO:0030697">
    <property type="term" value="F:tRNA (uracil(54)-C5)-methyltransferase activity, S-adenosyl methionine-dependent"/>
    <property type="evidence" value="ECO:0007669"/>
    <property type="project" value="InterPro"/>
</dbReference>
<dbReference type="Pfam" id="PF05958">
    <property type="entry name" value="tRNA_U5-meth_tr"/>
    <property type="match status" value="1"/>
</dbReference>
<dbReference type="PROSITE" id="PS01230">
    <property type="entry name" value="TRMA_1"/>
    <property type="match status" value="1"/>
</dbReference>
<dbReference type="HOGENOM" id="CLU_043022_1_0_7"/>
<sequence length="401" mass="45368">MNCAHFGVCGGCQLDKDYSTQLRQKYEDFTNLLGFAPSEIFASPSRGFRARCELGIHKKPKSHAAFIDPHDVASCLNLSAQPTHFDSMHVALKNPTQEIFLSMNSLGKKDHIPIQNCPNLIPKLQKILHQLPPLLQPEILSYKLYAINLLGVGQGILSMIYHRKLEDSWEHAARNLAHSLGVSIIGRSKNQKILIGSDLQESSLNVAGRKLIYLHKEGNFSQPNPFINEKMLNFILACLQDHPRRDLLELYCGSGNFSIALADSFERVFATEVVKSAIPVLLENARRNDITNLTAARLSGLETMQALSFERDFFRLRGVDLRDFNFSHILVDPPRSGIGDIKMLHFLQKFPYIIYVSCNPHSLKRDFLILSQSHKVIHSALFDQFPHTHHVESIMILQKVL</sequence>
<dbReference type="PANTHER" id="PTHR47790">
    <property type="entry name" value="TRNA/TMRNA (URACIL-C(5))-METHYLTRANSFERASE"/>
    <property type="match status" value="1"/>
</dbReference>
<evidence type="ECO:0000256" key="6">
    <source>
        <dbReference type="PROSITE-ProRule" id="PRU10015"/>
    </source>
</evidence>
<dbReference type="InterPro" id="IPR030391">
    <property type="entry name" value="MeTrfase_TrmA_CS"/>
</dbReference>
<organism evidence="7 8">
    <name type="scientific">Helicobacter mustelae (strain ATCC 43772 / CCUG 25715 / CIP 103759 / LMG 18044 / NCTC 12198 / R85-136P)</name>
    <name type="common">Campylobacter mustelae</name>
    <dbReference type="NCBI Taxonomy" id="679897"/>
    <lineage>
        <taxon>Bacteria</taxon>
        <taxon>Pseudomonadati</taxon>
        <taxon>Campylobacterota</taxon>
        <taxon>Epsilonproteobacteria</taxon>
        <taxon>Campylobacterales</taxon>
        <taxon>Helicobacteraceae</taxon>
        <taxon>Helicobacter</taxon>
    </lineage>
</organism>
<keyword evidence="8" id="KW-1185">Reference proteome</keyword>
<dbReference type="EMBL" id="FN555004">
    <property type="protein sequence ID" value="CBG39475.1"/>
    <property type="molecule type" value="Genomic_DNA"/>
</dbReference>
<protein>
    <submittedName>
        <fullName evidence="7">tRNA (Uracil-5)-methyltransferase</fullName>
    </submittedName>
</protein>
<proteinExistence type="inferred from homology"/>
<gene>
    <name evidence="7" type="primary">trmA</name>
    <name evidence="7" type="ordered locus">HMU02130</name>
</gene>
<comment type="similarity">
    <text evidence="5">Belongs to the class I-like SAM-binding methyltransferase superfamily. RNA M5U methyltransferase family.</text>
</comment>
<dbReference type="GO" id="GO:0032259">
    <property type="term" value="P:methylation"/>
    <property type="evidence" value="ECO:0007669"/>
    <property type="project" value="UniProtKB-KW"/>
</dbReference>
<dbReference type="KEGG" id="hms:HMU02130"/>
<evidence type="ECO:0000313" key="8">
    <source>
        <dbReference type="Proteomes" id="UP000001522"/>
    </source>
</evidence>
<keyword evidence="3 5" id="KW-0949">S-adenosyl-L-methionine</keyword>
<feature type="binding site" evidence="5">
    <location>
        <position position="332"/>
    </location>
    <ligand>
        <name>S-adenosyl-L-methionine</name>
        <dbReference type="ChEBI" id="CHEBI:59789"/>
    </ligand>
</feature>
<dbReference type="InterPro" id="IPR030390">
    <property type="entry name" value="MeTrfase_TrmA_AS"/>
</dbReference>
<dbReference type="STRING" id="679897.HMU02130"/>
<dbReference type="AlphaFoldDB" id="D3UG54"/>
<reference evidence="7 8" key="1">
    <citation type="journal article" date="2010" name="BMC Genomics">
        <title>Comparative genomics and proteomics of Helicobacter mustelae, an ulcerogenic and carcinogenic gastric pathogen.</title>
        <authorList>
            <person name="O'Toole P.W."/>
            <person name="Snelling W.J."/>
            <person name="Canchaya C."/>
            <person name="Forde B.M."/>
            <person name="Hardie K.R."/>
            <person name="Josenhans C."/>
            <person name="Graham R.L.J."/>
            <person name="McMullan G."/>
            <person name="Parkhill J."/>
            <person name="Belda E."/>
            <person name="Bentley S.D."/>
        </authorList>
    </citation>
    <scope>NUCLEOTIDE SEQUENCE [LARGE SCALE GENOMIC DNA]</scope>
    <source>
        <strain evidence="8">ATCC 43772 / LMG 18044 / NCTC 12198 / 12198</strain>
    </source>
</reference>
<feature type="active site" evidence="6">
    <location>
        <position position="358"/>
    </location>
</feature>
<dbReference type="GO" id="GO:0019843">
    <property type="term" value="F:rRNA binding"/>
    <property type="evidence" value="ECO:0007669"/>
    <property type="project" value="TreeGrafter"/>
</dbReference>
<accession>D3UG54</accession>